<dbReference type="InterPro" id="IPR005115">
    <property type="entry name" value="Gly_transporter"/>
</dbReference>
<name>A0A953L6Z7_9BACT</name>
<sequence>MVGIQTGIALELHPVISIALGTITACFGGVIRDISLSNIPLNFQEEIYATTCIVGGIVFFILLKVGVPTMPVEVICLITIVVFRLLSVKYHWHLPVIWKVKESEHS</sequence>
<organism evidence="9 10">
    <name type="scientific">Membranihabitans marinus</name>
    <dbReference type="NCBI Taxonomy" id="1227546"/>
    <lineage>
        <taxon>Bacteria</taxon>
        <taxon>Pseudomonadati</taxon>
        <taxon>Bacteroidota</taxon>
        <taxon>Saprospiria</taxon>
        <taxon>Saprospirales</taxon>
        <taxon>Saprospiraceae</taxon>
        <taxon>Membranihabitans</taxon>
    </lineage>
</organism>
<proteinExistence type="inferred from homology"/>
<evidence type="ECO:0000313" key="10">
    <source>
        <dbReference type="Proteomes" id="UP000753961"/>
    </source>
</evidence>
<dbReference type="GO" id="GO:0005886">
    <property type="term" value="C:plasma membrane"/>
    <property type="evidence" value="ECO:0007669"/>
    <property type="project" value="UniProtKB-SubCell"/>
</dbReference>
<feature type="domain" description="Glycine transporter" evidence="8">
    <location>
        <begin position="1"/>
        <end position="62"/>
    </location>
</feature>
<evidence type="ECO:0000313" key="9">
    <source>
        <dbReference type="EMBL" id="MBY5958197.1"/>
    </source>
</evidence>
<feature type="transmembrane region" description="Helical" evidence="7">
    <location>
        <begin position="12"/>
        <end position="31"/>
    </location>
</feature>
<evidence type="ECO:0000256" key="1">
    <source>
        <dbReference type="ARBA" id="ARBA00004651"/>
    </source>
</evidence>
<protein>
    <submittedName>
        <fullName evidence="9">TRIC cation channel family protein</fullName>
    </submittedName>
</protein>
<evidence type="ECO:0000256" key="2">
    <source>
        <dbReference type="ARBA" id="ARBA00008193"/>
    </source>
</evidence>
<dbReference type="AlphaFoldDB" id="A0A953L6Z7"/>
<keyword evidence="4 7" id="KW-0812">Transmembrane</keyword>
<dbReference type="Proteomes" id="UP000753961">
    <property type="component" value="Unassembled WGS sequence"/>
</dbReference>
<keyword evidence="10" id="KW-1185">Reference proteome</keyword>
<evidence type="ECO:0000256" key="7">
    <source>
        <dbReference type="SAM" id="Phobius"/>
    </source>
</evidence>
<gene>
    <name evidence="9" type="ORF">KUV50_08655</name>
</gene>
<feature type="transmembrane region" description="Helical" evidence="7">
    <location>
        <begin position="47"/>
        <end position="67"/>
    </location>
</feature>
<dbReference type="EMBL" id="JAHVHU010000007">
    <property type="protein sequence ID" value="MBY5958197.1"/>
    <property type="molecule type" value="Genomic_DNA"/>
</dbReference>
<reference evidence="9" key="1">
    <citation type="submission" date="2021-06" db="EMBL/GenBank/DDBJ databases">
        <title>44 bacteria genomes isolated from Dapeng, Shenzhen.</title>
        <authorList>
            <person name="Zheng W."/>
            <person name="Yu S."/>
            <person name="Huang Y."/>
        </authorList>
    </citation>
    <scope>NUCLEOTIDE SEQUENCE</scope>
    <source>
        <strain evidence="9">DP5N28-2</strain>
    </source>
</reference>
<feature type="transmembrane region" description="Helical" evidence="7">
    <location>
        <begin position="74"/>
        <end position="92"/>
    </location>
</feature>
<evidence type="ECO:0000256" key="6">
    <source>
        <dbReference type="ARBA" id="ARBA00023136"/>
    </source>
</evidence>
<evidence type="ECO:0000256" key="5">
    <source>
        <dbReference type="ARBA" id="ARBA00022989"/>
    </source>
</evidence>
<dbReference type="PANTHER" id="PTHR30506">
    <property type="entry name" value="INNER MEMBRANE PROTEIN"/>
    <property type="match status" value="1"/>
</dbReference>
<comment type="caution">
    <text evidence="9">The sequence shown here is derived from an EMBL/GenBank/DDBJ whole genome shotgun (WGS) entry which is preliminary data.</text>
</comment>
<evidence type="ECO:0000256" key="4">
    <source>
        <dbReference type="ARBA" id="ARBA00022692"/>
    </source>
</evidence>
<comment type="similarity">
    <text evidence="2">Belongs to the UPF0126 family.</text>
</comment>
<accession>A0A953L6Z7</accession>
<dbReference type="PANTHER" id="PTHR30506:SF3">
    <property type="entry name" value="UPF0126 INNER MEMBRANE PROTEIN YADS-RELATED"/>
    <property type="match status" value="1"/>
</dbReference>
<keyword evidence="3" id="KW-1003">Cell membrane</keyword>
<keyword evidence="6 7" id="KW-0472">Membrane</keyword>
<dbReference type="Pfam" id="PF03458">
    <property type="entry name" value="Gly_transporter"/>
    <property type="match status" value="1"/>
</dbReference>
<keyword evidence="5 7" id="KW-1133">Transmembrane helix</keyword>
<evidence type="ECO:0000256" key="3">
    <source>
        <dbReference type="ARBA" id="ARBA00022475"/>
    </source>
</evidence>
<comment type="subcellular location">
    <subcellularLocation>
        <location evidence="1">Cell membrane</location>
        <topology evidence="1">Multi-pass membrane protein</topology>
    </subcellularLocation>
</comment>
<evidence type="ECO:0000259" key="8">
    <source>
        <dbReference type="Pfam" id="PF03458"/>
    </source>
</evidence>